<accession>X0T1R4</accession>
<organism evidence="2">
    <name type="scientific">marine sediment metagenome</name>
    <dbReference type="NCBI Taxonomy" id="412755"/>
    <lineage>
        <taxon>unclassified sequences</taxon>
        <taxon>metagenomes</taxon>
        <taxon>ecological metagenomes</taxon>
    </lineage>
</organism>
<dbReference type="EMBL" id="BARS01016428">
    <property type="protein sequence ID" value="GAF87194.1"/>
    <property type="molecule type" value="Genomic_DNA"/>
</dbReference>
<reference evidence="2" key="1">
    <citation type="journal article" date="2014" name="Front. Microbiol.">
        <title>High frequency of phylogenetically diverse reductive dehalogenase-homologous genes in deep subseafloor sedimentary metagenomes.</title>
        <authorList>
            <person name="Kawai M."/>
            <person name="Futagami T."/>
            <person name="Toyoda A."/>
            <person name="Takaki Y."/>
            <person name="Nishi S."/>
            <person name="Hori S."/>
            <person name="Arai W."/>
            <person name="Tsubouchi T."/>
            <person name="Morono Y."/>
            <person name="Uchiyama I."/>
            <person name="Ito T."/>
            <person name="Fujiyama A."/>
            <person name="Inagaki F."/>
            <person name="Takami H."/>
        </authorList>
    </citation>
    <scope>NUCLEOTIDE SEQUENCE</scope>
    <source>
        <strain evidence="2">Expedition CK06-06</strain>
    </source>
</reference>
<keyword evidence="1" id="KW-0472">Membrane</keyword>
<feature type="transmembrane region" description="Helical" evidence="1">
    <location>
        <begin position="40"/>
        <end position="60"/>
    </location>
</feature>
<protein>
    <submittedName>
        <fullName evidence="2">Uncharacterized protein</fullName>
    </submittedName>
</protein>
<gene>
    <name evidence="2" type="ORF">S01H1_27042</name>
</gene>
<evidence type="ECO:0000313" key="2">
    <source>
        <dbReference type="EMBL" id="GAF87194.1"/>
    </source>
</evidence>
<keyword evidence="1" id="KW-0812">Transmembrane</keyword>
<comment type="caution">
    <text evidence="2">The sequence shown here is derived from an EMBL/GenBank/DDBJ whole genome shotgun (WGS) entry which is preliminary data.</text>
</comment>
<feature type="transmembrane region" description="Helical" evidence="1">
    <location>
        <begin position="7"/>
        <end position="28"/>
    </location>
</feature>
<name>X0T1R4_9ZZZZ</name>
<keyword evidence="1" id="KW-1133">Transmembrane helix</keyword>
<proteinExistence type="predicted"/>
<dbReference type="AlphaFoldDB" id="X0T1R4"/>
<evidence type="ECO:0000256" key="1">
    <source>
        <dbReference type="SAM" id="Phobius"/>
    </source>
</evidence>
<sequence length="71" mass="7828">MNDNRDFKNLFLVAIGAMVLIFGGAYLGKPLDVTYEQGTFFAGIVGTLLIVYLIIMAIRINKKKNDESGKS</sequence>